<accession>A0A2R8BG44</accession>
<dbReference type="AlphaFoldDB" id="A0A2R8BG44"/>
<keyword evidence="2" id="KW-1185">Reference proteome</keyword>
<name>A0A2R8BG44_9RHOB</name>
<dbReference type="EMBL" id="OMOR01000001">
    <property type="protein sequence ID" value="SPH22101.1"/>
    <property type="molecule type" value="Genomic_DNA"/>
</dbReference>
<organism evidence="1 2">
    <name type="scientific">Ascidiaceihabitans donghaensis</name>
    <dbReference type="NCBI Taxonomy" id="1510460"/>
    <lineage>
        <taxon>Bacteria</taxon>
        <taxon>Pseudomonadati</taxon>
        <taxon>Pseudomonadota</taxon>
        <taxon>Alphaproteobacteria</taxon>
        <taxon>Rhodobacterales</taxon>
        <taxon>Paracoccaceae</taxon>
        <taxon>Ascidiaceihabitans</taxon>
    </lineage>
</organism>
<evidence type="ECO:0000313" key="2">
    <source>
        <dbReference type="Proteomes" id="UP000244880"/>
    </source>
</evidence>
<proteinExistence type="predicted"/>
<sequence>MMLRTYSQKRRSLADFPHCENNGLADAKSTRNVILSARHPQTHVRVVYHFRTPSPNGRHDAFRTVSPIFLRSKSAGWRNAAQWRPVHWNHVASNIVCDLKVVIDRTEKGSRQWQYKNGLSRAQQPWRLARVATRSVNKRLRVVQSALAQPSSQAEVLPQVPSLGLQATSCTANSTPANANRYWRCKQSDAKKSLSLASGVFATFQADSRVYWSQWAKLIALERGRYYETSNQHFCGCSTIVCSRLYPAPRRIQPRGHIPVGAANKQLKPCGLVPCQYNTARPALPMQGGRLRSTFHIKRDSTCSTRS</sequence>
<gene>
    <name evidence="1" type="ORF">ASD8599_02846</name>
</gene>
<dbReference type="Proteomes" id="UP000244880">
    <property type="component" value="Unassembled WGS sequence"/>
</dbReference>
<reference evidence="1 2" key="1">
    <citation type="submission" date="2018-03" db="EMBL/GenBank/DDBJ databases">
        <authorList>
            <person name="Keele B.F."/>
        </authorList>
    </citation>
    <scope>NUCLEOTIDE SEQUENCE [LARGE SCALE GENOMIC DNA]</scope>
    <source>
        <strain evidence="1 2">CECT 8599</strain>
    </source>
</reference>
<protein>
    <submittedName>
        <fullName evidence="1">Uncharacterized protein</fullName>
    </submittedName>
</protein>
<evidence type="ECO:0000313" key="1">
    <source>
        <dbReference type="EMBL" id="SPH22101.1"/>
    </source>
</evidence>